<evidence type="ECO:0000256" key="2">
    <source>
        <dbReference type="SAM" id="MobiDB-lite"/>
    </source>
</evidence>
<name>A0A6A6DKX8_9PEZI</name>
<dbReference type="PANTHER" id="PTHR31495:SF0">
    <property type="entry name" value="BINDING PROTEIN CALEOSIN, PUTATIVE (AFU_ORTHOLOGUE AFUA_5G13750)-RELATED"/>
    <property type="match status" value="1"/>
</dbReference>
<dbReference type="GO" id="GO:0005509">
    <property type="term" value="F:calcium ion binding"/>
    <property type="evidence" value="ECO:0007669"/>
    <property type="project" value="TreeGrafter"/>
</dbReference>
<accession>A0A6A6DKX8</accession>
<evidence type="ECO:0000256" key="1">
    <source>
        <dbReference type="ARBA" id="ARBA00006765"/>
    </source>
</evidence>
<dbReference type="EMBL" id="ML994670">
    <property type="protein sequence ID" value="KAF2179118.1"/>
    <property type="molecule type" value="Genomic_DNA"/>
</dbReference>
<reference evidence="3" key="1">
    <citation type="journal article" date="2020" name="Stud. Mycol.">
        <title>101 Dothideomycetes genomes: a test case for predicting lifestyles and emergence of pathogens.</title>
        <authorList>
            <person name="Haridas S."/>
            <person name="Albert R."/>
            <person name="Binder M."/>
            <person name="Bloem J."/>
            <person name="Labutti K."/>
            <person name="Salamov A."/>
            <person name="Andreopoulos B."/>
            <person name="Baker S."/>
            <person name="Barry K."/>
            <person name="Bills G."/>
            <person name="Bluhm B."/>
            <person name="Cannon C."/>
            <person name="Castanera R."/>
            <person name="Culley D."/>
            <person name="Daum C."/>
            <person name="Ezra D."/>
            <person name="Gonzalez J."/>
            <person name="Henrissat B."/>
            <person name="Kuo A."/>
            <person name="Liang C."/>
            <person name="Lipzen A."/>
            <person name="Lutzoni F."/>
            <person name="Magnuson J."/>
            <person name="Mondo S."/>
            <person name="Nolan M."/>
            <person name="Ohm R."/>
            <person name="Pangilinan J."/>
            <person name="Park H.-J."/>
            <person name="Ramirez L."/>
            <person name="Alfaro M."/>
            <person name="Sun H."/>
            <person name="Tritt A."/>
            <person name="Yoshinaga Y."/>
            <person name="Zwiers L.-H."/>
            <person name="Turgeon B."/>
            <person name="Goodwin S."/>
            <person name="Spatafora J."/>
            <person name="Crous P."/>
            <person name="Grigoriev I."/>
        </authorList>
    </citation>
    <scope>NUCLEOTIDE SEQUENCE</scope>
    <source>
        <strain evidence="3">CBS 207.26</strain>
    </source>
</reference>
<dbReference type="Pfam" id="PF05042">
    <property type="entry name" value="Caleosin"/>
    <property type="match status" value="1"/>
</dbReference>
<evidence type="ECO:0000313" key="3">
    <source>
        <dbReference type="EMBL" id="KAF2179118.1"/>
    </source>
</evidence>
<dbReference type="GO" id="GO:0004497">
    <property type="term" value="F:monooxygenase activity"/>
    <property type="evidence" value="ECO:0007669"/>
    <property type="project" value="TreeGrafter"/>
</dbReference>
<feature type="region of interest" description="Disordered" evidence="2">
    <location>
        <begin position="43"/>
        <end position="72"/>
    </location>
</feature>
<dbReference type="OrthoDB" id="640742at2759"/>
<dbReference type="Proteomes" id="UP000800200">
    <property type="component" value="Unassembled WGS sequence"/>
</dbReference>
<comment type="similarity">
    <text evidence="1">Belongs to the caleosin family.</text>
</comment>
<feature type="compositionally biased region" description="Polar residues" evidence="2">
    <location>
        <begin position="44"/>
        <end position="55"/>
    </location>
</feature>
<sequence length="268" mass="30667">MDSPQRLLDETRGSSVDDVTADQVVSYIPSVPVTLERKPFIQPDQDQTLTHTGTPRANIALTHESPNGTTKDDWAERHRDQTVLQQHCDFFDSDHDGIIFPIDTFHGFHKLGFGILLSLLAVFIIHSNFSYPTLPTWIPDPFFRIYVRNIHKDKHGSDSGTYDTEGRFVPQKFEDMFSKYADGKDSLTIWDVWKLLKGQRSIADPIGWGGAFFEWLATYIMLWPEDGRMKKDDIRGIYDGSIFYTIAARRAKNEPASSGDVARMKRHQ</sequence>
<dbReference type="InterPro" id="IPR007736">
    <property type="entry name" value="Caleosin-related"/>
</dbReference>
<proteinExistence type="inferred from homology"/>
<dbReference type="PANTHER" id="PTHR31495">
    <property type="entry name" value="PEROXYGENASE 3-RELATED"/>
    <property type="match status" value="1"/>
</dbReference>
<organism evidence="3 4">
    <name type="scientific">Zopfia rhizophila CBS 207.26</name>
    <dbReference type="NCBI Taxonomy" id="1314779"/>
    <lineage>
        <taxon>Eukaryota</taxon>
        <taxon>Fungi</taxon>
        <taxon>Dikarya</taxon>
        <taxon>Ascomycota</taxon>
        <taxon>Pezizomycotina</taxon>
        <taxon>Dothideomycetes</taxon>
        <taxon>Dothideomycetes incertae sedis</taxon>
        <taxon>Zopfiaceae</taxon>
        <taxon>Zopfia</taxon>
    </lineage>
</organism>
<protein>
    <submittedName>
        <fullName evidence="3">Caleosin-domain-containing protein</fullName>
    </submittedName>
</protein>
<dbReference type="AlphaFoldDB" id="A0A6A6DKX8"/>
<gene>
    <name evidence="3" type="ORF">K469DRAFT_695023</name>
</gene>
<evidence type="ECO:0000313" key="4">
    <source>
        <dbReference type="Proteomes" id="UP000800200"/>
    </source>
</evidence>
<keyword evidence="4" id="KW-1185">Reference proteome</keyword>